<dbReference type="PROSITE" id="PS50011">
    <property type="entry name" value="PROTEIN_KINASE_DOM"/>
    <property type="match status" value="1"/>
</dbReference>
<dbReference type="PROSITE" id="PS00109">
    <property type="entry name" value="PROTEIN_KINASE_TYR"/>
    <property type="match status" value="1"/>
</dbReference>
<dbReference type="Gene3D" id="3.30.200.20">
    <property type="entry name" value="Phosphorylase Kinase, domain 1"/>
    <property type="match status" value="1"/>
</dbReference>
<dbReference type="RefSeq" id="WP_097644244.1">
    <property type="nucleotide sequence ID" value="NZ_NQWI01000047.1"/>
</dbReference>
<evidence type="ECO:0000259" key="5">
    <source>
        <dbReference type="PROSITE" id="PS50011"/>
    </source>
</evidence>
<protein>
    <recommendedName>
        <fullName evidence="5">Protein kinase domain-containing protein</fullName>
    </recommendedName>
</protein>
<dbReference type="AlphaFoldDB" id="A0A2A6RJB8"/>
<keyword evidence="2" id="KW-0547">Nucleotide-binding</keyword>
<organism evidence="6 7">
    <name type="scientific">Candidatus Viridilinea mediisalina</name>
    <dbReference type="NCBI Taxonomy" id="2024553"/>
    <lineage>
        <taxon>Bacteria</taxon>
        <taxon>Bacillati</taxon>
        <taxon>Chloroflexota</taxon>
        <taxon>Chloroflexia</taxon>
        <taxon>Chloroflexales</taxon>
        <taxon>Chloroflexineae</taxon>
        <taxon>Oscillochloridaceae</taxon>
        <taxon>Candidatus Viridilinea</taxon>
    </lineage>
</organism>
<keyword evidence="4" id="KW-0067">ATP-binding</keyword>
<dbReference type="SUPFAM" id="SSF56112">
    <property type="entry name" value="Protein kinase-like (PK-like)"/>
    <property type="match status" value="1"/>
</dbReference>
<evidence type="ECO:0000256" key="2">
    <source>
        <dbReference type="ARBA" id="ARBA00022741"/>
    </source>
</evidence>
<comment type="caution">
    <text evidence="6">The sequence shown here is derived from an EMBL/GenBank/DDBJ whole genome shotgun (WGS) entry which is preliminary data.</text>
</comment>
<dbReference type="GO" id="GO:0004674">
    <property type="term" value="F:protein serine/threonine kinase activity"/>
    <property type="evidence" value="ECO:0007669"/>
    <property type="project" value="TreeGrafter"/>
</dbReference>
<dbReference type="OrthoDB" id="9762169at2"/>
<dbReference type="Pfam" id="PF00069">
    <property type="entry name" value="Pkinase"/>
    <property type="match status" value="1"/>
</dbReference>
<dbReference type="SMART" id="SM00220">
    <property type="entry name" value="S_TKc"/>
    <property type="match status" value="1"/>
</dbReference>
<keyword evidence="1" id="KW-0808">Transferase</keyword>
<evidence type="ECO:0000256" key="1">
    <source>
        <dbReference type="ARBA" id="ARBA00022679"/>
    </source>
</evidence>
<name>A0A2A6RJB8_9CHLR</name>
<evidence type="ECO:0000313" key="6">
    <source>
        <dbReference type="EMBL" id="PDW02940.1"/>
    </source>
</evidence>
<dbReference type="Proteomes" id="UP000220527">
    <property type="component" value="Unassembled WGS sequence"/>
</dbReference>
<sequence length="303" mass="33450">MKFSNLQSTIWNLPSKTGCPLARTTQLGGFELLALLGRGGQGAVYLGRPWDARLVQRRVVARWLRGRWRRGELNAVDAARWRLAAIKVAHPDATAALHDEHSHLMGPHATHPHLACLYRRRYPHALRDIGLGTVAGQPCLYLALAYEAGLPLNQWLAHQPRPSDATWALRLGLQLASALSHLHARGLVHHDVRPANLIVRRTVQGQPDVVLLDLGAVESLDRPRRHGVYGVAHCLPPERRGPQPGPVTPYVDIYALGRLLQLLTAGRPLRPSLAKLINATAQPGAVATMALLHEYLYTEVRMS</sequence>
<keyword evidence="7" id="KW-1185">Reference proteome</keyword>
<feature type="domain" description="Protein kinase" evidence="5">
    <location>
        <begin position="30"/>
        <end position="303"/>
    </location>
</feature>
<keyword evidence="3" id="KW-0418">Kinase</keyword>
<dbReference type="InterPro" id="IPR000719">
    <property type="entry name" value="Prot_kinase_dom"/>
</dbReference>
<dbReference type="PANTHER" id="PTHR43289:SF33">
    <property type="entry name" value="SERINE_THREONINE KINASE 31"/>
    <property type="match status" value="1"/>
</dbReference>
<evidence type="ECO:0000256" key="3">
    <source>
        <dbReference type="ARBA" id="ARBA00022777"/>
    </source>
</evidence>
<accession>A0A2A6RJB8</accession>
<dbReference type="Gene3D" id="1.10.510.10">
    <property type="entry name" value="Transferase(Phosphotransferase) domain 1"/>
    <property type="match status" value="1"/>
</dbReference>
<proteinExistence type="predicted"/>
<dbReference type="PANTHER" id="PTHR43289">
    <property type="entry name" value="MITOGEN-ACTIVATED PROTEIN KINASE KINASE KINASE 20-RELATED"/>
    <property type="match status" value="1"/>
</dbReference>
<evidence type="ECO:0000313" key="7">
    <source>
        <dbReference type="Proteomes" id="UP000220527"/>
    </source>
</evidence>
<dbReference type="EMBL" id="NQWI01000047">
    <property type="protein sequence ID" value="PDW02940.1"/>
    <property type="molecule type" value="Genomic_DNA"/>
</dbReference>
<evidence type="ECO:0000256" key="4">
    <source>
        <dbReference type="ARBA" id="ARBA00022840"/>
    </source>
</evidence>
<reference evidence="7" key="1">
    <citation type="submission" date="2017-08" db="EMBL/GenBank/DDBJ databases">
        <authorList>
            <person name="Grouzdev D.S."/>
            <person name="Gaisin V.A."/>
            <person name="Rysina M.S."/>
            <person name="Gorlenko V.M."/>
        </authorList>
    </citation>
    <scope>NUCLEOTIDE SEQUENCE [LARGE SCALE GENOMIC DNA]</scope>
    <source>
        <strain evidence="7">Kir15-3F</strain>
    </source>
</reference>
<dbReference type="InterPro" id="IPR011009">
    <property type="entry name" value="Kinase-like_dom_sf"/>
</dbReference>
<gene>
    <name evidence="6" type="ORF">CJ255_11490</name>
</gene>
<dbReference type="InterPro" id="IPR008266">
    <property type="entry name" value="Tyr_kinase_AS"/>
</dbReference>
<dbReference type="GO" id="GO:0005524">
    <property type="term" value="F:ATP binding"/>
    <property type="evidence" value="ECO:0007669"/>
    <property type="project" value="UniProtKB-KW"/>
</dbReference>